<gene>
    <name evidence="1" type="ORF">KCV87_31620</name>
</gene>
<evidence type="ECO:0000313" key="2">
    <source>
        <dbReference type="Proteomes" id="UP000677152"/>
    </source>
</evidence>
<name>A0AA45L6B2_9PSEU</name>
<dbReference type="Proteomes" id="UP000677152">
    <property type="component" value="Chromosome"/>
</dbReference>
<organism evidence="1 2">
    <name type="scientific">Actinosynnema pretiosum subsp. pretiosum</name>
    <dbReference type="NCBI Taxonomy" id="103721"/>
    <lineage>
        <taxon>Bacteria</taxon>
        <taxon>Bacillati</taxon>
        <taxon>Actinomycetota</taxon>
        <taxon>Actinomycetes</taxon>
        <taxon>Pseudonocardiales</taxon>
        <taxon>Pseudonocardiaceae</taxon>
        <taxon>Actinosynnema</taxon>
    </lineage>
</organism>
<dbReference type="EMBL" id="CP073249">
    <property type="protein sequence ID" value="QUF03863.1"/>
    <property type="molecule type" value="Genomic_DNA"/>
</dbReference>
<dbReference type="AlphaFoldDB" id="A0AA45L6B2"/>
<accession>A0AA45L6B2</accession>
<evidence type="ECO:0000313" key="1">
    <source>
        <dbReference type="EMBL" id="QUF03863.1"/>
    </source>
</evidence>
<sequence length="185" mass="20618">MVFALTFVPLVSNSVEIVQRNGGEWLPAVLVVVCSAYYLDRRMRGIAEWYEQWPDKPSTSRGGIGRAAVRLRERATMWPDWRSPRSRLHQQQAVLVYLELAEAKLALISRRDCRWWRWCAGAHGVLPIASAGAAAGVTALVVTAGVLNGGSFRGRPFLVVGNHRPGVRSRGRVRDLLGTSRRTTR</sequence>
<protein>
    <submittedName>
        <fullName evidence="1">Uncharacterized protein</fullName>
    </submittedName>
</protein>
<proteinExistence type="predicted"/>
<reference evidence="1" key="1">
    <citation type="submission" date="2021-04" db="EMBL/GenBank/DDBJ databases">
        <title>Genomic sequence of Actinosynnema pretiosum subsp. pretiosum ATCC 31280 (C-14919).</title>
        <authorList>
            <person name="Bai L."/>
            <person name="Wang X."/>
            <person name="Xiao Y."/>
        </authorList>
    </citation>
    <scope>NUCLEOTIDE SEQUENCE</scope>
    <source>
        <strain evidence="1">ATCC 31280</strain>
    </source>
</reference>